<dbReference type="PANTHER" id="PTHR43685">
    <property type="entry name" value="GLYCOSYLTRANSFERASE"/>
    <property type="match status" value="1"/>
</dbReference>
<feature type="region of interest" description="Disordered" evidence="1">
    <location>
        <begin position="1"/>
        <end position="42"/>
    </location>
</feature>
<feature type="domain" description="Glycosyltransferase 2-like" evidence="2">
    <location>
        <begin position="43"/>
        <end position="157"/>
    </location>
</feature>
<dbReference type="Pfam" id="PF00535">
    <property type="entry name" value="Glycos_transf_2"/>
    <property type="match status" value="1"/>
</dbReference>
<dbReference type="RefSeq" id="WP_242418165.1">
    <property type="nucleotide sequence ID" value="NZ_JYFN01000003.1"/>
</dbReference>
<dbReference type="Gene3D" id="3.90.550.10">
    <property type="entry name" value="Spore Coat Polysaccharide Biosynthesis Protein SpsA, Chain A"/>
    <property type="match status" value="1"/>
</dbReference>
<dbReference type="PATRIC" id="fig|1502723.3.peg.2304"/>
<dbReference type="Proteomes" id="UP000032545">
    <property type="component" value="Unassembled WGS sequence"/>
</dbReference>
<evidence type="ECO:0000259" key="2">
    <source>
        <dbReference type="Pfam" id="PF00535"/>
    </source>
</evidence>
<dbReference type="PANTHER" id="PTHR43685:SF3">
    <property type="entry name" value="SLR2126 PROTEIN"/>
    <property type="match status" value="1"/>
</dbReference>
<feature type="compositionally biased region" description="Low complexity" evidence="1">
    <location>
        <begin position="1"/>
        <end position="19"/>
    </location>
</feature>
<keyword evidence="3" id="KW-0808">Transferase</keyword>
<proteinExistence type="predicted"/>
<reference evidence="4" key="1">
    <citation type="submission" date="2015-02" db="EMBL/GenBank/DDBJ databases">
        <title>Draft Genome of Frankia sp. CpI1-S.</title>
        <authorList>
            <person name="Oshone R.T."/>
            <person name="Ngom M."/>
            <person name="Ghodhbane-Gtari F."/>
            <person name="Gtari M."/>
            <person name="Morris K."/>
            <person name="Thomas K."/>
            <person name="Sen A."/>
            <person name="Tisa L.S."/>
        </authorList>
    </citation>
    <scope>NUCLEOTIDE SEQUENCE [LARGE SCALE GENOMIC DNA]</scope>
    <source>
        <strain evidence="4">CpI1-S</strain>
    </source>
</reference>
<dbReference type="InterPro" id="IPR029044">
    <property type="entry name" value="Nucleotide-diphossugar_trans"/>
</dbReference>
<gene>
    <name evidence="3" type="ORF">FF36_00687</name>
</gene>
<organism evidence="3 4">
    <name type="scientific">Frankia torreyi</name>
    <dbReference type="NCBI Taxonomy" id="1856"/>
    <lineage>
        <taxon>Bacteria</taxon>
        <taxon>Bacillati</taxon>
        <taxon>Actinomycetota</taxon>
        <taxon>Actinomycetes</taxon>
        <taxon>Frankiales</taxon>
        <taxon>Frankiaceae</taxon>
        <taxon>Frankia</taxon>
    </lineage>
</organism>
<dbReference type="GO" id="GO:0016740">
    <property type="term" value="F:transferase activity"/>
    <property type="evidence" value="ECO:0007669"/>
    <property type="project" value="UniProtKB-KW"/>
</dbReference>
<evidence type="ECO:0000313" key="4">
    <source>
        <dbReference type="Proteomes" id="UP000032545"/>
    </source>
</evidence>
<dbReference type="InterPro" id="IPR001173">
    <property type="entry name" value="Glyco_trans_2-like"/>
</dbReference>
<reference evidence="3 4" key="2">
    <citation type="journal article" date="2016" name="Genome Announc.">
        <title>Permanent Draft Genome Sequences for Two Variants of Frankia sp. Strain CpI1, the First Frankia Strain Isolated from Root Nodules of Comptonia peregrina.</title>
        <authorList>
            <person name="Oshone R."/>
            <person name="Hurst S.G.IV."/>
            <person name="Abebe-Akele F."/>
            <person name="Simpson S."/>
            <person name="Morris K."/>
            <person name="Thomas W.K."/>
            <person name="Tisa L.S."/>
        </authorList>
    </citation>
    <scope>NUCLEOTIDE SEQUENCE [LARGE SCALE GENOMIC DNA]</scope>
    <source>
        <strain evidence="4">CpI1-S</strain>
    </source>
</reference>
<accession>A0A0D8BLT2</accession>
<name>A0A0D8BLT2_9ACTN</name>
<dbReference type="EMBL" id="JYFN01000003">
    <property type="protein sequence ID" value="KJE25075.1"/>
    <property type="molecule type" value="Genomic_DNA"/>
</dbReference>
<sequence length="349" mass="37294">MTHPPDTAPADTTPASTTPADDERATQPITLPPSTRPGTGPTSVIICAYSEERWHDLLAAVDSVRGQGRPPEELIVVIDHNEALLTRARDAFGGTARVLANTGRRGLSGARNTGVAAATGAVLVFLDDDARGEPDWLERLLEPYADPRVQGVGGAAVPMWPTPGRPAWFPAEFDWVVGCTHTGLPAVAAPVRNPVGAAMSFRRGAFELVGGFTEGVGRVGARPLGCEETEFGIRLRQADPGALVIHQPSAVVRHRVTPPRARPGYFWRRCYAEGISKATISRTVGRDSALAVERDYVRRTLPAAVRRYLGLRGRRRAAVAVVLGLTATTAGYLRGSASSLVTRSPRPPR</sequence>
<comment type="caution">
    <text evidence="3">The sequence shown here is derived from an EMBL/GenBank/DDBJ whole genome shotgun (WGS) entry which is preliminary data.</text>
</comment>
<dbReference type="AlphaFoldDB" id="A0A0D8BLT2"/>
<dbReference type="SUPFAM" id="SSF53448">
    <property type="entry name" value="Nucleotide-diphospho-sugar transferases"/>
    <property type="match status" value="1"/>
</dbReference>
<protein>
    <submittedName>
        <fullName evidence="3">Putative glycosyltransferase</fullName>
    </submittedName>
</protein>
<evidence type="ECO:0000313" key="3">
    <source>
        <dbReference type="EMBL" id="KJE25075.1"/>
    </source>
</evidence>
<keyword evidence="4" id="KW-1185">Reference proteome</keyword>
<dbReference type="InterPro" id="IPR050834">
    <property type="entry name" value="Glycosyltransf_2"/>
</dbReference>
<evidence type="ECO:0000256" key="1">
    <source>
        <dbReference type="SAM" id="MobiDB-lite"/>
    </source>
</evidence>